<evidence type="ECO:0000313" key="2">
    <source>
        <dbReference type="Proteomes" id="UP000651156"/>
    </source>
</evidence>
<reference evidence="1 2" key="1">
    <citation type="submission" date="2020-10" db="EMBL/GenBank/DDBJ databases">
        <authorList>
            <person name="Castelo-Branco R."/>
            <person name="Eusebio N."/>
            <person name="Adriana R."/>
            <person name="Vieira A."/>
            <person name="Brugerolle De Fraissinette N."/>
            <person name="Rezende De Castro R."/>
            <person name="Schneider M.P."/>
            <person name="Vasconcelos V."/>
            <person name="Leao P.N."/>
        </authorList>
    </citation>
    <scope>NUCLEOTIDE SEQUENCE [LARGE SCALE GENOMIC DNA]</scope>
    <source>
        <strain evidence="1 2">LEGE 06123</strain>
    </source>
</reference>
<sequence>MVDFVYLASEFIRKRIHAGGLLSNEVGSLLRIHPCSVEVMRSHKSQFPD</sequence>
<comment type="caution">
    <text evidence="1">The sequence shown here is derived from an EMBL/GenBank/DDBJ whole genome shotgun (WGS) entry which is preliminary data.</text>
</comment>
<dbReference type="EMBL" id="JADEWN010000007">
    <property type="protein sequence ID" value="MBE9189593.1"/>
    <property type="molecule type" value="Genomic_DNA"/>
</dbReference>
<gene>
    <name evidence="1" type="ORF">IQ230_04275</name>
</gene>
<name>A0ABR9UQG6_9CHRO</name>
<accession>A0ABR9UQG6</accession>
<organism evidence="1 2">
    <name type="scientific">Gloeocapsopsis crepidinum LEGE 06123</name>
    <dbReference type="NCBI Taxonomy" id="588587"/>
    <lineage>
        <taxon>Bacteria</taxon>
        <taxon>Bacillati</taxon>
        <taxon>Cyanobacteriota</taxon>
        <taxon>Cyanophyceae</taxon>
        <taxon>Oscillatoriophycideae</taxon>
        <taxon>Chroococcales</taxon>
        <taxon>Chroococcaceae</taxon>
        <taxon>Gloeocapsopsis</taxon>
    </lineage>
</organism>
<evidence type="ECO:0000313" key="1">
    <source>
        <dbReference type="EMBL" id="MBE9189593.1"/>
    </source>
</evidence>
<dbReference type="RefSeq" id="WP_193930831.1">
    <property type="nucleotide sequence ID" value="NZ_CAWPMZ010000128.1"/>
</dbReference>
<proteinExistence type="predicted"/>
<dbReference type="Proteomes" id="UP000651156">
    <property type="component" value="Unassembled WGS sequence"/>
</dbReference>
<keyword evidence="2" id="KW-1185">Reference proteome</keyword>
<protein>
    <submittedName>
        <fullName evidence="1">Uncharacterized protein</fullName>
    </submittedName>
</protein>